<keyword evidence="1" id="KW-0677">Repeat</keyword>
<feature type="domain" description="Cadherin-like beta-sandwich-like" evidence="3">
    <location>
        <begin position="141"/>
        <end position="229"/>
    </location>
</feature>
<evidence type="ECO:0000313" key="5">
    <source>
        <dbReference type="Proteomes" id="UP001519921"/>
    </source>
</evidence>
<protein>
    <submittedName>
        <fullName evidence="4">Cadherin-like beta sandwich domain-containing protein</fullName>
    </submittedName>
</protein>
<gene>
    <name evidence="4" type="ORF">KYD98_09465</name>
</gene>
<evidence type="ECO:0000256" key="2">
    <source>
        <dbReference type="PROSITE-ProRule" id="PRU00591"/>
    </source>
</evidence>
<organism evidence="4 5">
    <name type="scientific">Clostridium weizhouense</name>
    <dbReference type="NCBI Taxonomy" id="2859781"/>
    <lineage>
        <taxon>Bacteria</taxon>
        <taxon>Bacillati</taxon>
        <taxon>Bacillota</taxon>
        <taxon>Clostridia</taxon>
        <taxon>Eubacteriales</taxon>
        <taxon>Clostridiaceae</taxon>
        <taxon>Clostridium</taxon>
    </lineage>
</organism>
<feature type="repeat" description="Cell wall-binding" evidence="2">
    <location>
        <begin position="391"/>
        <end position="410"/>
    </location>
</feature>
<evidence type="ECO:0000256" key="1">
    <source>
        <dbReference type="ARBA" id="ARBA00022737"/>
    </source>
</evidence>
<dbReference type="Proteomes" id="UP001519921">
    <property type="component" value="Unassembled WGS sequence"/>
</dbReference>
<comment type="caution">
    <text evidence="4">The sequence shown here is derived from an EMBL/GenBank/DDBJ whole genome shotgun (WGS) entry which is preliminary data.</text>
</comment>
<dbReference type="PROSITE" id="PS51170">
    <property type="entry name" value="CW"/>
    <property type="match status" value="7"/>
</dbReference>
<feature type="domain" description="Cadherin-like beta-sandwich-like" evidence="3">
    <location>
        <begin position="54"/>
        <end position="133"/>
    </location>
</feature>
<dbReference type="EMBL" id="JAHXPT010000006">
    <property type="protein sequence ID" value="MBW6410323.1"/>
    <property type="molecule type" value="Genomic_DNA"/>
</dbReference>
<proteinExistence type="predicted"/>
<feature type="repeat" description="Cell wall-binding" evidence="2">
    <location>
        <begin position="311"/>
        <end position="330"/>
    </location>
</feature>
<dbReference type="InterPro" id="IPR018337">
    <property type="entry name" value="Cell_wall/Cho-bd_repeat"/>
</dbReference>
<feature type="repeat" description="Cell wall-binding" evidence="2">
    <location>
        <begin position="331"/>
        <end position="350"/>
    </location>
</feature>
<dbReference type="Pfam" id="PF12733">
    <property type="entry name" value="Cadherin-like"/>
    <property type="match status" value="2"/>
</dbReference>
<feature type="repeat" description="Cell wall-binding" evidence="2">
    <location>
        <begin position="371"/>
        <end position="390"/>
    </location>
</feature>
<evidence type="ECO:0000259" key="3">
    <source>
        <dbReference type="Pfam" id="PF12733"/>
    </source>
</evidence>
<name>A0ABS7AQH5_9CLOT</name>
<feature type="repeat" description="Cell wall-binding" evidence="2">
    <location>
        <begin position="432"/>
        <end position="451"/>
    </location>
</feature>
<feature type="repeat" description="Cell wall-binding" evidence="2">
    <location>
        <begin position="351"/>
        <end position="370"/>
    </location>
</feature>
<reference evidence="4 5" key="1">
    <citation type="submission" date="2021-07" db="EMBL/GenBank/DDBJ databases">
        <title>Clostridium weizhouense sp. nov., an anaerobic bacterium isolated from activated sludge of Petroleum wastewater.</title>
        <authorList>
            <person name="Li Q."/>
        </authorList>
    </citation>
    <scope>NUCLEOTIDE SEQUENCE [LARGE SCALE GENOMIC DNA]</scope>
    <source>
        <strain evidence="4 5">YB-6</strain>
    </source>
</reference>
<feature type="repeat" description="Cell wall-binding" evidence="2">
    <location>
        <begin position="291"/>
        <end position="310"/>
    </location>
</feature>
<dbReference type="Pfam" id="PF01473">
    <property type="entry name" value="Choline_bind_1"/>
    <property type="match status" value="3"/>
</dbReference>
<evidence type="ECO:0000313" key="4">
    <source>
        <dbReference type="EMBL" id="MBW6410323.1"/>
    </source>
</evidence>
<dbReference type="Gene3D" id="2.10.270.10">
    <property type="entry name" value="Cholin Binding"/>
    <property type="match status" value="4"/>
</dbReference>
<sequence length="476" mass="56192">MKKILKNIVTSILIVNAFNVFWPADYLNLTRNKAYAASKVYLKSLYLSDGYDIDFSENKYSYILDVDKSLDEIIIRARPEDDDDKVKINGELLKRDDKYRKIISLKDGKNKIEIEVKDDNSANTSVYTLYIYRGGKEAIYLNDITIDSSNVGFEKERNSYNIEIDQDTSKVLLNAVTEDETYKVSVNGTELDEPNLIKIRFSEIGKYVIKVKVTDIETKRFKEYTLNMYVGIPISPDISNSINSVIKPNQWVIVNGRWRYNDSLGECLKDTWFYDKYYDRYFHFNKRGNMQVGWITVDNKWYYLASHGAMQTGWLFEEGDWYYLNADGVMQTEWLYNNNKWYYLNQAGMMKKGWIQVDGNWYLLDNSGVMVTGWVIYDGKKYFFNSNGAMEEGWLQYNGYWYYLNNDGSMKSGEWMYDNGYWYYINYIGTMRTGWLYQNNKYYYLNEDGSMRTSTITIDGYTYNFNEDGSVKFNQV</sequence>
<dbReference type="InterPro" id="IPR025883">
    <property type="entry name" value="Cadherin-like_domain"/>
</dbReference>
<keyword evidence="5" id="KW-1185">Reference proteome</keyword>
<accession>A0ABS7AQH5</accession>
<dbReference type="SUPFAM" id="SSF69360">
    <property type="entry name" value="Cell wall binding repeat"/>
    <property type="match status" value="2"/>
</dbReference>
<dbReference type="Pfam" id="PF19127">
    <property type="entry name" value="Choline_bind_3"/>
    <property type="match status" value="2"/>
</dbReference>
<dbReference type="RefSeq" id="WP_219779542.1">
    <property type="nucleotide sequence ID" value="NZ_JAHXPT010000006.1"/>
</dbReference>